<dbReference type="AlphaFoldDB" id="K0S1Z2"/>
<dbReference type="Proteomes" id="UP000266841">
    <property type="component" value="Unassembled WGS sequence"/>
</dbReference>
<keyword evidence="3" id="KW-1185">Reference proteome</keyword>
<feature type="compositionally biased region" description="Low complexity" evidence="1">
    <location>
        <begin position="88"/>
        <end position="105"/>
    </location>
</feature>
<evidence type="ECO:0000313" key="2">
    <source>
        <dbReference type="EMBL" id="EJK59200.1"/>
    </source>
</evidence>
<protein>
    <submittedName>
        <fullName evidence="2">Uncharacterized protein</fullName>
    </submittedName>
</protein>
<feature type="region of interest" description="Disordered" evidence="1">
    <location>
        <begin position="81"/>
        <end position="116"/>
    </location>
</feature>
<reference evidence="2 3" key="1">
    <citation type="journal article" date="2012" name="Genome Biol.">
        <title>Genome and low-iron response of an oceanic diatom adapted to chronic iron limitation.</title>
        <authorList>
            <person name="Lommer M."/>
            <person name="Specht M."/>
            <person name="Roy A.S."/>
            <person name="Kraemer L."/>
            <person name="Andreson R."/>
            <person name="Gutowska M.A."/>
            <person name="Wolf J."/>
            <person name="Bergner S.V."/>
            <person name="Schilhabel M.B."/>
            <person name="Klostermeier U.C."/>
            <person name="Beiko R.G."/>
            <person name="Rosenstiel P."/>
            <person name="Hippler M."/>
            <person name="Laroche J."/>
        </authorList>
    </citation>
    <scope>NUCLEOTIDE SEQUENCE [LARGE SCALE GENOMIC DNA]</scope>
    <source>
        <strain evidence="2 3">CCMP1005</strain>
    </source>
</reference>
<evidence type="ECO:0000256" key="1">
    <source>
        <dbReference type="SAM" id="MobiDB-lite"/>
    </source>
</evidence>
<gene>
    <name evidence="2" type="ORF">THAOC_20609</name>
</gene>
<feature type="compositionally biased region" description="Basic and acidic residues" evidence="1">
    <location>
        <begin position="145"/>
        <end position="161"/>
    </location>
</feature>
<feature type="region of interest" description="Disordered" evidence="1">
    <location>
        <begin position="145"/>
        <end position="234"/>
    </location>
</feature>
<dbReference type="EMBL" id="AGNL01023378">
    <property type="protein sequence ID" value="EJK59200.1"/>
    <property type="molecule type" value="Genomic_DNA"/>
</dbReference>
<organism evidence="2 3">
    <name type="scientific">Thalassiosira oceanica</name>
    <name type="common">Marine diatom</name>
    <dbReference type="NCBI Taxonomy" id="159749"/>
    <lineage>
        <taxon>Eukaryota</taxon>
        <taxon>Sar</taxon>
        <taxon>Stramenopiles</taxon>
        <taxon>Ochrophyta</taxon>
        <taxon>Bacillariophyta</taxon>
        <taxon>Coscinodiscophyceae</taxon>
        <taxon>Thalassiosirophycidae</taxon>
        <taxon>Thalassiosirales</taxon>
        <taxon>Thalassiosiraceae</taxon>
        <taxon>Thalassiosira</taxon>
    </lineage>
</organism>
<name>K0S1Z2_THAOC</name>
<accession>K0S1Z2</accession>
<evidence type="ECO:0000313" key="3">
    <source>
        <dbReference type="Proteomes" id="UP000266841"/>
    </source>
</evidence>
<sequence length="505" mass="54895">MDTQRMDTQQLDVATGQFSCDLKASAFFDIFEKRSGAFHCVLRGTSERRFGTASAEEETTTARERSASQFRSVIMPRFLSEGAEGASNDDVSSAGRSSSRVRAPSLRARESRESAPMLADELAISRRRQCRRRRARAVREWRVLTSEQQKERKKAQADAKAAKASTKRKRQQKSDEEKTADLAAKQARWPHGRRRRGNSSVDRPAAASASTNTKGRKASKACSQAKQLVDKTSRQKVECTEKAALRYADATRHADGADMGGAFSQQMVMPVNNVRKKQTRNGGGSNASTRNRTLEEPNVRVVAPSVARSSSPLREGNATFALGKEQLEKLHAAKKRAPKGQTQQQVNQNLGAALSSQTFGSPFTISTIRRTSPNPIQAIIRLDSLRTLKAVTGIVRQVDARPVSRRPVLLTVATKSLNGRIVAGGAGDHCSGDFNFSVHTLGVHLPAFAPKIHGQKVLEVAVVALPLVRALLAGSDPASSVRYEVECPMLQQWNISGAGSPGCLA</sequence>
<comment type="caution">
    <text evidence="2">The sequence shown here is derived from an EMBL/GenBank/DDBJ whole genome shotgun (WGS) entry which is preliminary data.</text>
</comment>
<feature type="compositionally biased region" description="Basic residues" evidence="1">
    <location>
        <begin position="188"/>
        <end position="197"/>
    </location>
</feature>
<proteinExistence type="predicted"/>